<keyword evidence="4 9" id="KW-0812">Transmembrane</keyword>
<proteinExistence type="inferred from homology"/>
<organism evidence="10 11">
    <name type="scientific">Bos indicus x Bos taurus</name>
    <name type="common">Hybrid cattle</name>
    <dbReference type="NCBI Taxonomy" id="30522"/>
    <lineage>
        <taxon>Eukaryota</taxon>
        <taxon>Metazoa</taxon>
        <taxon>Chordata</taxon>
        <taxon>Craniata</taxon>
        <taxon>Vertebrata</taxon>
        <taxon>Euteleostomi</taxon>
        <taxon>Mammalia</taxon>
        <taxon>Eutheria</taxon>
        <taxon>Laurasiatheria</taxon>
        <taxon>Artiodactyla</taxon>
        <taxon>Ruminantia</taxon>
        <taxon>Pecora</taxon>
        <taxon>Bovidae</taxon>
        <taxon>Bovinae</taxon>
        <taxon>Bos</taxon>
    </lineage>
</organism>
<protein>
    <recommendedName>
        <fullName evidence="3">Cysteine and tyrosine-rich protein 1</fullName>
    </recommendedName>
</protein>
<dbReference type="Pfam" id="PF10873">
    <property type="entry name" value="CYYR1"/>
    <property type="match status" value="1"/>
</dbReference>
<accession>A0A4W2DJS2</accession>
<feature type="transmembrane region" description="Helical" evidence="9">
    <location>
        <begin position="163"/>
        <end position="191"/>
    </location>
</feature>
<evidence type="ECO:0000256" key="6">
    <source>
        <dbReference type="ARBA" id="ARBA00022989"/>
    </source>
</evidence>
<reference evidence="10" key="2">
    <citation type="submission" date="2025-08" db="UniProtKB">
        <authorList>
            <consortium name="Ensembl"/>
        </authorList>
    </citation>
    <scope>IDENTIFICATION</scope>
</reference>
<keyword evidence="11" id="KW-1185">Reference proteome</keyword>
<sequence length="315" mass="34373">MKCEPGWPRTLDLLLSLPPDRPGDRQRDLGHNAALRGRPGSPRKLPARWPGHRATPLSRALPAPSDRPPAPPSSPGAGVAFGSQLSLQTGSACPSVLARHLRPPVWMDARRVPGCPGVLLPKLVLLFVCAEDCLAQCGKDCKSYCCDGTTPYCCSYYAYIGNILSGTAIAGIVFGIVFIMGVIAGIAICICMCMKNNRGTRVGVIRTTHINAISSYPADNSPWSYSEHVQHDGPANTWNEKCQTDPPVGIDLFFSTLKFEEFFVIFTHSAGMEFSRKFMGSKLWWMCSIRFLFPLAGMQGLNMTYSPGSDQNDNM</sequence>
<evidence type="ECO:0000313" key="10">
    <source>
        <dbReference type="Ensembl" id="ENSBIXP00000024552.1"/>
    </source>
</evidence>
<evidence type="ECO:0000256" key="9">
    <source>
        <dbReference type="SAM" id="Phobius"/>
    </source>
</evidence>
<reference evidence="10 11" key="1">
    <citation type="submission" date="2018-11" db="EMBL/GenBank/DDBJ databases">
        <title>Haplotype-resolved cattle genomes.</title>
        <authorList>
            <person name="Low W.Y."/>
            <person name="Tearle R."/>
            <person name="Bickhart D.M."/>
            <person name="Rosen B.D."/>
            <person name="Koren S."/>
            <person name="Rhie A."/>
            <person name="Hiendleder S."/>
            <person name="Phillippy A.M."/>
            <person name="Smith T.P.L."/>
            <person name="Williams J.L."/>
        </authorList>
    </citation>
    <scope>NUCLEOTIDE SEQUENCE [LARGE SCALE GENOMIC DNA]</scope>
</reference>
<name>A0A4W2DJS2_BOBOX</name>
<evidence type="ECO:0000256" key="1">
    <source>
        <dbReference type="ARBA" id="ARBA00004479"/>
    </source>
</evidence>
<dbReference type="Ensembl" id="ENSBIXT00000051654.1">
    <property type="protein sequence ID" value="ENSBIXP00000024552.1"/>
    <property type="gene ID" value="ENSBIXG00000026678.1"/>
</dbReference>
<evidence type="ECO:0000256" key="4">
    <source>
        <dbReference type="ARBA" id="ARBA00022692"/>
    </source>
</evidence>
<dbReference type="InterPro" id="IPR022640">
    <property type="entry name" value="CYYR1"/>
</dbReference>
<dbReference type="Proteomes" id="UP000314981">
    <property type="component" value="Chromosome 1"/>
</dbReference>
<evidence type="ECO:0000256" key="8">
    <source>
        <dbReference type="SAM" id="MobiDB-lite"/>
    </source>
</evidence>
<dbReference type="PANTHER" id="PTHR38490">
    <property type="entry name" value="CYSTEINE AND TYROSINE-RICH PROTEIN 1"/>
    <property type="match status" value="1"/>
</dbReference>
<comment type="similarity">
    <text evidence="2">Belongs to the CYYR1 family.</text>
</comment>
<evidence type="ECO:0000313" key="11">
    <source>
        <dbReference type="Proteomes" id="UP000314981"/>
    </source>
</evidence>
<dbReference type="PANTHER" id="PTHR38490:SF1">
    <property type="entry name" value="CYSTEINE AND TYROSINE-RICH PROTEIN 1"/>
    <property type="match status" value="1"/>
</dbReference>
<comment type="subcellular location">
    <subcellularLocation>
        <location evidence="1">Membrane</location>
        <topology evidence="1">Single-pass type I membrane protein</topology>
    </subcellularLocation>
</comment>
<evidence type="ECO:0000256" key="3">
    <source>
        <dbReference type="ARBA" id="ARBA00016494"/>
    </source>
</evidence>
<feature type="region of interest" description="Disordered" evidence="8">
    <location>
        <begin position="14"/>
        <end position="78"/>
    </location>
</feature>
<dbReference type="AlphaFoldDB" id="A0A4W2DJS2"/>
<dbReference type="GO" id="GO:0016020">
    <property type="term" value="C:membrane"/>
    <property type="evidence" value="ECO:0007669"/>
    <property type="project" value="UniProtKB-SubCell"/>
</dbReference>
<keyword evidence="6 9" id="KW-1133">Transmembrane helix</keyword>
<dbReference type="STRING" id="30522.A0A4W2DJS2"/>
<feature type="compositionally biased region" description="Pro residues" evidence="8">
    <location>
        <begin position="65"/>
        <end position="74"/>
    </location>
</feature>
<evidence type="ECO:0000256" key="5">
    <source>
        <dbReference type="ARBA" id="ARBA00022729"/>
    </source>
</evidence>
<keyword evidence="5" id="KW-0732">Signal</keyword>
<reference evidence="10" key="3">
    <citation type="submission" date="2025-09" db="UniProtKB">
        <authorList>
            <consortium name="Ensembl"/>
        </authorList>
    </citation>
    <scope>IDENTIFICATION</scope>
</reference>
<evidence type="ECO:0000256" key="2">
    <source>
        <dbReference type="ARBA" id="ARBA00009401"/>
    </source>
</evidence>
<evidence type="ECO:0000256" key="7">
    <source>
        <dbReference type="ARBA" id="ARBA00023136"/>
    </source>
</evidence>
<feature type="compositionally biased region" description="Basic and acidic residues" evidence="8">
    <location>
        <begin position="21"/>
        <end position="30"/>
    </location>
</feature>
<keyword evidence="7 9" id="KW-0472">Membrane</keyword>